<dbReference type="Proteomes" id="UP000886476">
    <property type="component" value="Unassembled WGS sequence"/>
</dbReference>
<dbReference type="RefSeq" id="WP_172115521.1">
    <property type="nucleotide sequence ID" value="NZ_JABFDN010000029.1"/>
</dbReference>
<evidence type="ECO:0000256" key="5">
    <source>
        <dbReference type="ARBA" id="ARBA00047754"/>
    </source>
</evidence>
<feature type="domain" description="TSCPD" evidence="6">
    <location>
        <begin position="12"/>
        <end position="91"/>
    </location>
</feature>
<protein>
    <recommendedName>
        <fullName evidence="2">ribonucleoside-diphosphate reductase</fullName>
        <ecNumber evidence="2">1.17.4.1</ecNumber>
    </recommendedName>
</protein>
<accession>A0ABX2CRC9</accession>
<name>A0ABX2CRC9_9BRAD</name>
<dbReference type="Pfam" id="PF12637">
    <property type="entry name" value="TSCPD"/>
    <property type="match status" value="1"/>
</dbReference>
<proteinExistence type="inferred from homology"/>
<comment type="catalytic activity">
    <reaction evidence="5">
        <text>a 2'-deoxyribonucleoside 5'-diphosphate + [thioredoxin]-disulfide + H2O = a ribonucleoside 5'-diphosphate + [thioredoxin]-dithiol</text>
        <dbReference type="Rhea" id="RHEA:23252"/>
        <dbReference type="Rhea" id="RHEA-COMP:10698"/>
        <dbReference type="Rhea" id="RHEA-COMP:10700"/>
        <dbReference type="ChEBI" id="CHEBI:15377"/>
        <dbReference type="ChEBI" id="CHEBI:29950"/>
        <dbReference type="ChEBI" id="CHEBI:50058"/>
        <dbReference type="ChEBI" id="CHEBI:57930"/>
        <dbReference type="ChEBI" id="CHEBI:73316"/>
        <dbReference type="EC" id="1.17.4.1"/>
    </reaction>
</comment>
<comment type="similarity">
    <text evidence="1">Belongs to the ribonucleoside diphosphate reductase class-2 family.</text>
</comment>
<keyword evidence="3" id="KW-0237">DNA synthesis</keyword>
<comment type="caution">
    <text evidence="7">The sequence shown here is derived from an EMBL/GenBank/DDBJ whole genome shotgun (WGS) entry which is preliminary data.</text>
</comment>
<dbReference type="InterPro" id="IPR024434">
    <property type="entry name" value="TSCPD_dom"/>
</dbReference>
<evidence type="ECO:0000313" key="8">
    <source>
        <dbReference type="Proteomes" id="UP000886476"/>
    </source>
</evidence>
<reference evidence="7" key="1">
    <citation type="submission" date="2020-05" db="EMBL/GenBank/DDBJ databases">
        <title>Nod-independent and nitrogen-fixing Bradyrhizobium aeschynomene sp. nov. isolated from nodules of Aeschynomene indica.</title>
        <authorList>
            <person name="Zhang Z."/>
        </authorList>
    </citation>
    <scope>NUCLEOTIDE SEQUENCE</scope>
    <source>
        <strain evidence="7">83012</strain>
    </source>
</reference>
<organism evidence="7 8">
    <name type="scientific">Bradyrhizobium aeschynomenes</name>
    <dbReference type="NCBI Taxonomy" id="2734909"/>
    <lineage>
        <taxon>Bacteria</taxon>
        <taxon>Pseudomonadati</taxon>
        <taxon>Pseudomonadota</taxon>
        <taxon>Alphaproteobacteria</taxon>
        <taxon>Hyphomicrobiales</taxon>
        <taxon>Nitrobacteraceae</taxon>
        <taxon>Bradyrhizobium</taxon>
    </lineage>
</organism>
<evidence type="ECO:0000256" key="4">
    <source>
        <dbReference type="ARBA" id="ARBA00022741"/>
    </source>
</evidence>
<evidence type="ECO:0000256" key="1">
    <source>
        <dbReference type="ARBA" id="ARBA00007405"/>
    </source>
</evidence>
<evidence type="ECO:0000256" key="3">
    <source>
        <dbReference type="ARBA" id="ARBA00022634"/>
    </source>
</evidence>
<keyword evidence="8" id="KW-1185">Reference proteome</keyword>
<evidence type="ECO:0000256" key="2">
    <source>
        <dbReference type="ARBA" id="ARBA00012274"/>
    </source>
</evidence>
<sequence>MTARRILDPRRFSETFDIDFGGLSAPHTVTVGYYADGSVGEVFITGGKSGEQVEAIARDSAVLLSLALQHGVALDTIAHALTRNSRGEPNTIICTVVDRLMQEKGSGACS</sequence>
<gene>
    <name evidence="7" type="ORF">HL667_33685</name>
</gene>
<dbReference type="EC" id="1.17.4.1" evidence="2"/>
<keyword evidence="4" id="KW-0547">Nucleotide-binding</keyword>
<dbReference type="EMBL" id="JABFDN010000029">
    <property type="protein sequence ID" value="NPU69984.1"/>
    <property type="molecule type" value="Genomic_DNA"/>
</dbReference>
<evidence type="ECO:0000313" key="7">
    <source>
        <dbReference type="EMBL" id="NPU69984.1"/>
    </source>
</evidence>
<evidence type="ECO:0000259" key="6">
    <source>
        <dbReference type="Pfam" id="PF12637"/>
    </source>
</evidence>